<proteinExistence type="predicted"/>
<dbReference type="SMART" id="SM00079">
    <property type="entry name" value="PBPe"/>
    <property type="match status" value="1"/>
</dbReference>
<evidence type="ECO:0000259" key="3">
    <source>
        <dbReference type="SMART" id="SM00062"/>
    </source>
</evidence>
<sequence length="261" mass="28928">MKKKLLLLFTSLIIASTLSGCSNPSKEAASAQKTSNDKKYVIATDATFAPFEFQKDGKYIGIDLDILDAVSKIEGFKYELNPMDFKGIIPALQSNQIDGAIAGMSITEERRKVLNFSDDYFESGLSAVAKNDNSQLKTIYDLKGKILAVKKGTAGAKYAEDNKDKSNFTIKYFNDSPSMFQEVKNGNADATFEDYPVIAYSITLDPNCGLKIIGDKITKSNYGFAVKKDSNKELLSMFNDGLKKIKENGEYDKIIARYIKK</sequence>
<gene>
    <name evidence="5" type="ORF">bsdE14_02160</name>
</gene>
<dbReference type="SMART" id="SM00062">
    <property type="entry name" value="PBPb"/>
    <property type="match status" value="1"/>
</dbReference>
<evidence type="ECO:0000256" key="2">
    <source>
        <dbReference type="SAM" id="SignalP"/>
    </source>
</evidence>
<reference evidence="5 6" key="1">
    <citation type="journal article" date="2024" name="Int. J. Syst. Evol. Microbiol.">
        <title>Clostridium omnivorum sp. nov., isolated from anoxic soil under the treatment of reductive soil disinfestation.</title>
        <authorList>
            <person name="Ueki A."/>
            <person name="Tonouchi A."/>
            <person name="Kaku N."/>
            <person name="Honma S."/>
            <person name="Ueki K."/>
        </authorList>
    </citation>
    <scope>NUCLEOTIDE SEQUENCE [LARGE SCALE GENOMIC DNA]</scope>
    <source>
        <strain evidence="5 6">E14</strain>
    </source>
</reference>
<dbReference type="Proteomes" id="UP001208567">
    <property type="component" value="Unassembled WGS sequence"/>
</dbReference>
<organism evidence="5 6">
    <name type="scientific">Clostridium omnivorum</name>
    <dbReference type="NCBI Taxonomy" id="1604902"/>
    <lineage>
        <taxon>Bacteria</taxon>
        <taxon>Bacillati</taxon>
        <taxon>Bacillota</taxon>
        <taxon>Clostridia</taxon>
        <taxon>Eubacteriales</taxon>
        <taxon>Clostridiaceae</taxon>
        <taxon>Clostridium</taxon>
    </lineage>
</organism>
<comment type="caution">
    <text evidence="5">The sequence shown here is derived from an EMBL/GenBank/DDBJ whole genome shotgun (WGS) entry which is preliminary data.</text>
</comment>
<dbReference type="Gene3D" id="3.40.190.10">
    <property type="entry name" value="Periplasmic binding protein-like II"/>
    <property type="match status" value="2"/>
</dbReference>
<dbReference type="PANTHER" id="PTHR35936">
    <property type="entry name" value="MEMBRANE-BOUND LYTIC MUREIN TRANSGLYCOSYLASE F"/>
    <property type="match status" value="1"/>
</dbReference>
<name>A0ABQ5N0V3_9CLOT</name>
<dbReference type="RefSeq" id="WP_264848074.1">
    <property type="nucleotide sequence ID" value="NZ_BRXR01000001.1"/>
</dbReference>
<evidence type="ECO:0000313" key="5">
    <source>
        <dbReference type="EMBL" id="GLC28806.1"/>
    </source>
</evidence>
<dbReference type="Pfam" id="PF00497">
    <property type="entry name" value="SBP_bac_3"/>
    <property type="match status" value="1"/>
</dbReference>
<dbReference type="PROSITE" id="PS51257">
    <property type="entry name" value="PROKAR_LIPOPROTEIN"/>
    <property type="match status" value="1"/>
</dbReference>
<evidence type="ECO:0000256" key="1">
    <source>
        <dbReference type="ARBA" id="ARBA00022729"/>
    </source>
</evidence>
<dbReference type="SUPFAM" id="SSF53850">
    <property type="entry name" value="Periplasmic binding protein-like II"/>
    <property type="match status" value="1"/>
</dbReference>
<feature type="signal peptide" evidence="2">
    <location>
        <begin position="1"/>
        <end position="20"/>
    </location>
</feature>
<dbReference type="InterPro" id="IPR001320">
    <property type="entry name" value="Iontro_rcpt_C"/>
</dbReference>
<feature type="domain" description="Solute-binding protein family 3/N-terminal" evidence="3">
    <location>
        <begin position="39"/>
        <end position="261"/>
    </location>
</feature>
<dbReference type="PANTHER" id="PTHR35936:SF38">
    <property type="entry name" value="GLUTAMINE-BINDING PERIPLASMIC PROTEIN"/>
    <property type="match status" value="1"/>
</dbReference>
<evidence type="ECO:0000259" key="4">
    <source>
        <dbReference type="SMART" id="SM00079"/>
    </source>
</evidence>
<accession>A0ABQ5N0V3</accession>
<keyword evidence="6" id="KW-1185">Reference proteome</keyword>
<feature type="chain" id="PRO_5046850432" description="Glutamine ABC transporter substrate-binding protein" evidence="2">
    <location>
        <begin position="21"/>
        <end position="261"/>
    </location>
</feature>
<dbReference type="InterPro" id="IPR001638">
    <property type="entry name" value="Solute-binding_3/MltF_N"/>
</dbReference>
<feature type="domain" description="Ionotropic glutamate receptor C-terminal" evidence="4">
    <location>
        <begin position="39"/>
        <end position="261"/>
    </location>
</feature>
<evidence type="ECO:0008006" key="7">
    <source>
        <dbReference type="Google" id="ProtNLM"/>
    </source>
</evidence>
<evidence type="ECO:0000313" key="6">
    <source>
        <dbReference type="Proteomes" id="UP001208567"/>
    </source>
</evidence>
<dbReference type="EMBL" id="BRXR01000001">
    <property type="protein sequence ID" value="GLC28806.1"/>
    <property type="molecule type" value="Genomic_DNA"/>
</dbReference>
<keyword evidence="1 2" id="KW-0732">Signal</keyword>
<protein>
    <recommendedName>
        <fullName evidence="7">Glutamine ABC transporter substrate-binding protein</fullName>
    </recommendedName>
</protein>